<dbReference type="Gene3D" id="3.40.33.10">
    <property type="entry name" value="CAP"/>
    <property type="match status" value="1"/>
</dbReference>
<evidence type="ECO:0000313" key="4">
    <source>
        <dbReference type="EMBL" id="SSX26856.1"/>
    </source>
</evidence>
<protein>
    <submittedName>
        <fullName evidence="4">CSON013937 protein</fullName>
    </submittedName>
</protein>
<keyword evidence="2" id="KW-0964">Secreted</keyword>
<accession>A0A336M9A5</accession>
<comment type="subcellular location">
    <subcellularLocation>
        <location evidence="1">Secreted</location>
    </subcellularLocation>
</comment>
<evidence type="ECO:0000256" key="2">
    <source>
        <dbReference type="ARBA" id="ARBA00022525"/>
    </source>
</evidence>
<organism evidence="4">
    <name type="scientific">Culicoides sonorensis</name>
    <name type="common">Biting midge</name>
    <dbReference type="NCBI Taxonomy" id="179676"/>
    <lineage>
        <taxon>Eukaryota</taxon>
        <taxon>Metazoa</taxon>
        <taxon>Ecdysozoa</taxon>
        <taxon>Arthropoda</taxon>
        <taxon>Hexapoda</taxon>
        <taxon>Insecta</taxon>
        <taxon>Pterygota</taxon>
        <taxon>Neoptera</taxon>
        <taxon>Endopterygota</taxon>
        <taxon>Diptera</taxon>
        <taxon>Nematocera</taxon>
        <taxon>Chironomoidea</taxon>
        <taxon>Ceratopogonidae</taxon>
        <taxon>Ceratopogoninae</taxon>
        <taxon>Culicoides</taxon>
        <taxon>Monoculicoides</taxon>
    </lineage>
</organism>
<gene>
    <name evidence="4" type="primary">CSON013937</name>
</gene>
<proteinExistence type="predicted"/>
<name>A0A336M9A5_CULSO</name>
<feature type="transmembrane region" description="Helical" evidence="3">
    <location>
        <begin position="81"/>
        <end position="102"/>
    </location>
</feature>
<dbReference type="SUPFAM" id="SSF55797">
    <property type="entry name" value="PR-1-like"/>
    <property type="match status" value="1"/>
</dbReference>
<evidence type="ECO:0000256" key="1">
    <source>
        <dbReference type="ARBA" id="ARBA00004613"/>
    </source>
</evidence>
<keyword evidence="3" id="KW-0812">Transmembrane</keyword>
<keyword evidence="3" id="KW-0472">Membrane</keyword>
<evidence type="ECO:0000256" key="3">
    <source>
        <dbReference type="SAM" id="Phobius"/>
    </source>
</evidence>
<sequence length="103" mass="11559">MMWARTQFLGCAGALMYDGFLVTCYYHPKGNVIGKPIFLRGDSNNDVCSKCSVLRPSCSRTLTGLCGLDDEYILQSTAESIGYDSITFIILTIYFPFLKYLLM</sequence>
<reference evidence="4" key="1">
    <citation type="submission" date="2018-07" db="EMBL/GenBank/DDBJ databases">
        <authorList>
            <person name="Quirk P.G."/>
            <person name="Krulwich T.A."/>
        </authorList>
    </citation>
    <scope>NUCLEOTIDE SEQUENCE</scope>
</reference>
<dbReference type="InterPro" id="IPR035940">
    <property type="entry name" value="CAP_sf"/>
</dbReference>
<dbReference type="EMBL" id="UFQT01000741">
    <property type="protein sequence ID" value="SSX26856.1"/>
    <property type="molecule type" value="Genomic_DNA"/>
</dbReference>
<dbReference type="VEuPathDB" id="VectorBase:CSON013937"/>
<keyword evidence="3" id="KW-1133">Transmembrane helix</keyword>
<dbReference type="AlphaFoldDB" id="A0A336M9A5"/>